<dbReference type="PANTHER" id="PTHR47152">
    <property type="entry name" value="SLR2084 PROTEIN-RELATED"/>
    <property type="match status" value="1"/>
</dbReference>
<proteinExistence type="predicted"/>
<gene>
    <name evidence="2" type="ORF">H6G05_24910</name>
</gene>
<evidence type="ECO:0000259" key="1">
    <source>
        <dbReference type="Pfam" id="PF05685"/>
    </source>
</evidence>
<keyword evidence="2" id="KW-0255">Endonuclease</keyword>
<reference evidence="2 3" key="1">
    <citation type="journal article" date="2020" name="ISME J.">
        <title>Comparative genomics reveals insights into cyanobacterial evolution and habitat adaptation.</title>
        <authorList>
            <person name="Chen M.Y."/>
            <person name="Teng W.K."/>
            <person name="Zhao L."/>
            <person name="Hu C.X."/>
            <person name="Zhou Y.K."/>
            <person name="Han B.P."/>
            <person name="Song L.R."/>
            <person name="Shu W.S."/>
        </authorList>
    </citation>
    <scope>NUCLEOTIDE SEQUENCE [LARGE SCALE GENOMIC DNA]</scope>
    <source>
        <strain evidence="2 3">FACHB-1050</strain>
    </source>
</reference>
<dbReference type="Pfam" id="PF05685">
    <property type="entry name" value="Uma2"/>
    <property type="match status" value="1"/>
</dbReference>
<protein>
    <submittedName>
        <fullName evidence="2">Uma2 family endonuclease</fullName>
    </submittedName>
</protein>
<name>A0ABR8CIA3_9CYAN</name>
<keyword evidence="2" id="KW-0378">Hydrolase</keyword>
<dbReference type="Proteomes" id="UP000618445">
    <property type="component" value="Unassembled WGS sequence"/>
</dbReference>
<dbReference type="CDD" id="cd06260">
    <property type="entry name" value="DUF820-like"/>
    <property type="match status" value="1"/>
</dbReference>
<organism evidence="2 3">
    <name type="scientific">Phormidium tenue FACHB-1050</name>
    <dbReference type="NCBI Taxonomy" id="2692857"/>
    <lineage>
        <taxon>Bacteria</taxon>
        <taxon>Bacillati</taxon>
        <taxon>Cyanobacteriota</taxon>
        <taxon>Cyanophyceae</taxon>
        <taxon>Oscillatoriophycideae</taxon>
        <taxon>Oscillatoriales</taxon>
        <taxon>Oscillatoriaceae</taxon>
        <taxon>Phormidium</taxon>
    </lineage>
</organism>
<dbReference type="InterPro" id="IPR012296">
    <property type="entry name" value="Nuclease_put_TT1808"/>
</dbReference>
<dbReference type="InterPro" id="IPR008538">
    <property type="entry name" value="Uma2"/>
</dbReference>
<dbReference type="InterPro" id="IPR011335">
    <property type="entry name" value="Restrct_endonuc-II-like"/>
</dbReference>
<sequence>MIQTLAKAENQYLIKRAVTWEQFKTLQSAFEEIGGTRMIYCEGELEIMGIGRLHEMICALLGLLLGRYFMLKRIRFVATGAYTQELQDATEFQADLSYNFDIEKDISDLCIEIVVTSGSTKKLRKYQLLGVPEVWFWQNGEISIYRLENSGYVEVKTSVWLPDLDIEHLEQCLLMDSQLDAMTAFEEKYT</sequence>
<evidence type="ECO:0000313" key="2">
    <source>
        <dbReference type="EMBL" id="MBD2320061.1"/>
    </source>
</evidence>
<comment type="caution">
    <text evidence="2">The sequence shown here is derived from an EMBL/GenBank/DDBJ whole genome shotgun (WGS) entry which is preliminary data.</text>
</comment>
<feature type="domain" description="Putative restriction endonuclease" evidence="1">
    <location>
        <begin position="20"/>
        <end position="174"/>
    </location>
</feature>
<dbReference type="GO" id="GO:0004519">
    <property type="term" value="F:endonuclease activity"/>
    <property type="evidence" value="ECO:0007669"/>
    <property type="project" value="UniProtKB-KW"/>
</dbReference>
<dbReference type="Gene3D" id="3.90.1570.10">
    <property type="entry name" value="tt1808, chain A"/>
    <property type="match status" value="1"/>
</dbReference>
<dbReference type="RefSeq" id="WP_190582679.1">
    <property type="nucleotide sequence ID" value="NZ_CAWPQU010000086.1"/>
</dbReference>
<evidence type="ECO:0000313" key="3">
    <source>
        <dbReference type="Proteomes" id="UP000618445"/>
    </source>
</evidence>
<keyword evidence="3" id="KW-1185">Reference proteome</keyword>
<accession>A0ABR8CIA3</accession>
<keyword evidence="2" id="KW-0540">Nuclease</keyword>
<dbReference type="EMBL" id="JACJQY010000087">
    <property type="protein sequence ID" value="MBD2320061.1"/>
    <property type="molecule type" value="Genomic_DNA"/>
</dbReference>
<dbReference type="SUPFAM" id="SSF52980">
    <property type="entry name" value="Restriction endonuclease-like"/>
    <property type="match status" value="1"/>
</dbReference>